<feature type="compositionally biased region" description="Low complexity" evidence="9">
    <location>
        <begin position="1178"/>
        <end position="1188"/>
    </location>
</feature>
<keyword evidence="2 8" id="KW-0285">Flavoprotein</keyword>
<dbReference type="PROSITE" id="PS00573">
    <property type="entry name" value="PYRIDINE_REDOX_2"/>
    <property type="match status" value="1"/>
</dbReference>
<feature type="compositionally biased region" description="Polar residues" evidence="9">
    <location>
        <begin position="425"/>
        <end position="437"/>
    </location>
</feature>
<keyword evidence="5 8" id="KW-0560">Oxidoreductase</keyword>
<sequence>MATDRFPAPPTEAPTYLQQAPTNGIYTAPSHKRQPSHVVKSAAPDYYEDNDFYANPNNSRPPPPYPANSSRVQSHHRSRSYSTRSKSYRRDVYPEDNMEEGENLPTPDRPAWFEKRSKSSATRADKHGAEAHKASLSSNSQPSPVSRSSTVRSATEQRRDWASDRSPLQKLETTYTGASKEEKRARALEAEMKLRERMKRQTESRAIAMAQPSDSLESVDKRAVPGRMAEPRAAQGAKRSHHRHAASEGHTGYSPEGPDSSERARPPRSRMPPSQDAAERAFDEVQDFNGGRPDGPMARTGNAPRRTVSVSHPPQGPPMGPRAMNQGKQRDAQPYPPSSAAPDSAFPDQSRMAVPARKAVPIQPSTRAPPVANPTANQTKSPPQFIPERGLSMQGPTTQQGVLKNPTGAAPAKASVDSGLDVNNPIMSSAPAETNMPSKPKVSFNVPPPTPPPLSEWRTAAIARLGASDFDFQRFDADRSKAWWETGESSNRRLSRALLNSFAQKPSAQKPTSNKRFQPSIFLQSGPLLRYAGLKRVRIDGPNGPFNKETWRGSVLIVTQDSLSSYEPRPTLRVFAQPMDLLAPPPVQVGGEDSQLAPEYVDPTAGLMKLGRDGRPLYVKPVEHTAEGEDLSFVENDDGIFELSPSIMDYSSEGVRQPVPANRIHSMDGETAGSYKEITGARLYADPGRDVTFWKFNIEIELGPTQHRVAYRLNHGPALGFWVPARGQSMNIMFHTGNGFSPAVDSNKLSGPDPLWRDVLNEHQTRPFHVMIGGGDQIFNDKVIAETAHFQEWVKIKNLNEKYEAPFTAEFKAELEDFYLENYASWFSQGLFSLANSQIPMVNMWNDHEIIEGFGSYPEEFMNSPVISGLGNIAFKYYLLFQHHSVPEETETEEPSWLLGAKPGPYINQRSRHLFMSLGDGVAFLGLDCRTERMTDEIISEETGELIWDRCHQEIVRGETRHLIVSLGIPLAYPRVAMVKNILNSRKSLGKAGLFGGFVNKNGAKVEIFDDHWTSKRHKAERTYLIEDLQDLAAEKSVRVTILSGDVHLAAIGQFYSNPKLDVPKDRDYRYMPNVISSAIADMPETEMISDMLNKRNRVHHMDTNTDEDMVPIFTHDVNNKPRNNKRLLPRRNWCSIREYKPGTTPPGTPPDAPAEEEPRPAKLKRTLSLTRGEKPPRTGLLRRLSLRGPPPTKDFNLGEAPPARRMSMDGAFPTADTDDAGEPKPGPFLRRPTNLSQKSKRGDDGLGALINLEGGLAITLNLELNPKDPAGITTPYKLLVPILRYEDMEYDPPAATVPKGWKKWLGVRRKKADKAPVEDTDVEQGMTDEEDEDDGFDDEDDVRARFEIAQGGVLPPETLVPVSPDAGEMGMGGEEENKEVPKRKKCQSLPPFNTANLFSSAFRRFPFSTLRSSLGLTAAAASSLQQNSSPSASVLSNNLKAPLRVNSTSSSRMVHTNVVIIGSGPAAHTAAIYLSRAELKPVLYEGMLANGTAAGGQLTTTTDIENFPGFPDGIGGGELMENMRKQSVRFGTEVITETITKVDFSQRPFKLWTEWSDGPTDEPAHTADAVIIATGANARRLNLPGEEKYWQNGISACAVCDGAVPIFRNKPLFVIGGGDSAAEEAMFLAKYGSSVTVLVRKDKLRASKAMANRLLSHPKVTVRFNSVATQVLGEEKPNGLMTHLKVKNVVSGEEEVVDANGLFYAVGHDPATSLVKGQIKLDEDGYIVTQPGTSYTSVEGVFACGDVQDKRYRQAITSAGSGCIAALEAEKYIAERESGEEPATSTEKAAVKPATQEVNGEVKQDGQGAAAEYKSNPLL</sequence>
<dbReference type="Proteomes" id="UP000068243">
    <property type="component" value="Unassembled WGS sequence"/>
</dbReference>
<accession>A0A100I3U9</accession>
<dbReference type="CDD" id="cd07389">
    <property type="entry name" value="MPP_PhoD"/>
    <property type="match status" value="1"/>
</dbReference>
<comment type="catalytic activity">
    <reaction evidence="8">
        <text>[thioredoxin]-dithiol + NADP(+) = [thioredoxin]-disulfide + NADPH + H(+)</text>
        <dbReference type="Rhea" id="RHEA:20345"/>
        <dbReference type="Rhea" id="RHEA-COMP:10698"/>
        <dbReference type="Rhea" id="RHEA-COMP:10700"/>
        <dbReference type="ChEBI" id="CHEBI:15378"/>
        <dbReference type="ChEBI" id="CHEBI:29950"/>
        <dbReference type="ChEBI" id="CHEBI:50058"/>
        <dbReference type="ChEBI" id="CHEBI:57783"/>
        <dbReference type="ChEBI" id="CHEBI:58349"/>
        <dbReference type="EC" id="1.8.1.9"/>
    </reaction>
</comment>
<dbReference type="Gene3D" id="3.60.21.70">
    <property type="entry name" value="PhoD-like phosphatase"/>
    <property type="match status" value="1"/>
</dbReference>
<dbReference type="InterPro" id="IPR036188">
    <property type="entry name" value="FAD/NAD-bd_sf"/>
</dbReference>
<dbReference type="PRINTS" id="PR00368">
    <property type="entry name" value="FADPNR"/>
</dbReference>
<dbReference type="GO" id="GO:0019430">
    <property type="term" value="P:removal of superoxide radicals"/>
    <property type="evidence" value="ECO:0007669"/>
    <property type="project" value="InterPro"/>
</dbReference>
<dbReference type="InterPro" id="IPR018946">
    <property type="entry name" value="PhoD-like_MPP"/>
</dbReference>
<feature type="region of interest" description="Disordered" evidence="9">
    <location>
        <begin position="1314"/>
        <end position="1339"/>
    </location>
</feature>
<dbReference type="GO" id="GO:0016020">
    <property type="term" value="C:membrane"/>
    <property type="evidence" value="ECO:0007669"/>
    <property type="project" value="TreeGrafter"/>
</dbReference>
<evidence type="ECO:0000256" key="4">
    <source>
        <dbReference type="ARBA" id="ARBA00022857"/>
    </source>
</evidence>
<feature type="domain" description="FAD/NAD(P)-binding" evidence="10">
    <location>
        <begin position="1458"/>
        <end position="1763"/>
    </location>
</feature>
<dbReference type="PANTHER" id="PTHR46689">
    <property type="entry name" value="MEMBRANE PROTEIN, PUTATIVE-RELATED"/>
    <property type="match status" value="1"/>
</dbReference>
<dbReference type="Pfam" id="PF19050">
    <property type="entry name" value="PhoD_2"/>
    <property type="match status" value="2"/>
</dbReference>
<dbReference type="VEuPathDB" id="FungiDB:M747DRAFT_297733"/>
<dbReference type="Gene3D" id="3.50.50.60">
    <property type="entry name" value="FAD/NAD(P)-binding domain"/>
    <property type="match status" value="2"/>
</dbReference>
<evidence type="ECO:0000256" key="3">
    <source>
        <dbReference type="ARBA" id="ARBA00022827"/>
    </source>
</evidence>
<proteinExistence type="inferred from homology"/>
<dbReference type="InterPro" id="IPR023753">
    <property type="entry name" value="FAD/NAD-binding_dom"/>
</dbReference>
<dbReference type="GO" id="GO:0004791">
    <property type="term" value="F:thioredoxin-disulfide reductase (NADPH) activity"/>
    <property type="evidence" value="ECO:0007669"/>
    <property type="project" value="UniProtKB-EC"/>
</dbReference>
<dbReference type="VEuPathDB" id="FungiDB:ATCC64974_16510"/>
<evidence type="ECO:0000256" key="9">
    <source>
        <dbReference type="SAM" id="MobiDB-lite"/>
    </source>
</evidence>
<protein>
    <recommendedName>
        <fullName evidence="8">Thioredoxin reductase</fullName>
        <ecNumber evidence="8">1.8.1.9</ecNumber>
    </recommendedName>
</protein>
<dbReference type="VEuPathDB" id="FungiDB:An01g08560"/>
<dbReference type="SUPFAM" id="SSF51905">
    <property type="entry name" value="FAD/NAD(P)-binding domain"/>
    <property type="match status" value="1"/>
</dbReference>
<feature type="domain" description="PhoD-like phosphatase" evidence="11">
    <location>
        <begin position="728"/>
        <end position="985"/>
    </location>
</feature>
<evidence type="ECO:0000259" key="11">
    <source>
        <dbReference type="Pfam" id="PF19050"/>
    </source>
</evidence>
<dbReference type="PANTHER" id="PTHR46689:SF1">
    <property type="entry name" value="PHOD-LIKE PHOSPHATASE DOMAIN-CONTAINING PROTEIN"/>
    <property type="match status" value="1"/>
</dbReference>
<dbReference type="Pfam" id="PF07992">
    <property type="entry name" value="Pyr_redox_2"/>
    <property type="match status" value="1"/>
</dbReference>
<dbReference type="VEuPathDB" id="FungiDB:M747DRAFT_242368"/>
<keyword evidence="6" id="KW-1015">Disulfide bond</keyword>
<feature type="region of interest" description="Disordered" evidence="9">
    <location>
        <begin position="1776"/>
        <end position="1820"/>
    </location>
</feature>
<evidence type="ECO:0000256" key="5">
    <source>
        <dbReference type="ARBA" id="ARBA00023002"/>
    </source>
</evidence>
<feature type="compositionally biased region" description="Basic and acidic residues" evidence="9">
    <location>
        <begin position="179"/>
        <end position="203"/>
    </location>
</feature>
<dbReference type="InterPro" id="IPR043904">
    <property type="entry name" value="PhoD_2-like"/>
</dbReference>
<dbReference type="EC" id="1.8.1.9" evidence="8"/>
<dbReference type="InterPro" id="IPR038607">
    <property type="entry name" value="PhoD-like_sf"/>
</dbReference>
<evidence type="ECO:0000313" key="13">
    <source>
        <dbReference type="Proteomes" id="UP000068243"/>
    </source>
</evidence>
<dbReference type="OMA" id="NPIMSSA"/>
<gene>
    <name evidence="12" type="ORF">ABL_00553</name>
</gene>
<dbReference type="VEuPathDB" id="FungiDB:An01g08570"/>
<feature type="domain" description="PhoD-like phosphatase" evidence="11">
    <location>
        <begin position="986"/>
        <end position="1144"/>
    </location>
</feature>
<reference evidence="13" key="1">
    <citation type="journal article" date="2016" name="Genome Announc.">
        <title>Draft genome sequence of Aspergillus niger strain An76.</title>
        <authorList>
            <person name="Gong W."/>
            <person name="Cheng Z."/>
            <person name="Zhang H."/>
            <person name="Liu L."/>
            <person name="Gao P."/>
            <person name="Wang L."/>
        </authorList>
    </citation>
    <scope>NUCLEOTIDE SEQUENCE [LARGE SCALE GENOMIC DNA]</scope>
    <source>
        <strain evidence="13">An76</strain>
    </source>
</reference>
<evidence type="ECO:0000256" key="7">
    <source>
        <dbReference type="ARBA" id="ARBA00023284"/>
    </source>
</evidence>
<comment type="caution">
    <text evidence="12">The sequence shown here is derived from an EMBL/GenBank/DDBJ whole genome shotgun (WGS) entry which is preliminary data.</text>
</comment>
<dbReference type="FunFam" id="3.50.50.60:FF:000064">
    <property type="entry name" value="Thioredoxin reductase"/>
    <property type="match status" value="1"/>
</dbReference>
<dbReference type="VEuPathDB" id="FungiDB:ASPNIDRAFT2_1101794"/>
<dbReference type="InterPro" id="IPR008255">
    <property type="entry name" value="Pyr_nucl-diS_OxRdtase_2_AS"/>
</dbReference>
<dbReference type="NCBIfam" id="TIGR01292">
    <property type="entry name" value="TRX_reduct"/>
    <property type="match status" value="1"/>
</dbReference>
<evidence type="ECO:0000313" key="12">
    <source>
        <dbReference type="EMBL" id="GAQ34168.1"/>
    </source>
</evidence>
<keyword evidence="4 8" id="KW-0521">NADP</keyword>
<feature type="compositionally biased region" description="Low complexity" evidence="9">
    <location>
        <begin position="340"/>
        <end position="350"/>
    </location>
</feature>
<dbReference type="VEuPathDB" id="FungiDB:ATCC64974_16500"/>
<name>A0A100I3U9_ASPNG</name>
<organism evidence="12 13">
    <name type="scientific">Aspergillus niger</name>
    <dbReference type="NCBI Taxonomy" id="5061"/>
    <lineage>
        <taxon>Eukaryota</taxon>
        <taxon>Fungi</taxon>
        <taxon>Dikarya</taxon>
        <taxon>Ascomycota</taxon>
        <taxon>Pezizomycotina</taxon>
        <taxon>Eurotiomycetes</taxon>
        <taxon>Eurotiomycetidae</taxon>
        <taxon>Eurotiales</taxon>
        <taxon>Aspergillaceae</taxon>
        <taxon>Aspergillus</taxon>
        <taxon>Aspergillus subgen. Circumdati</taxon>
    </lineage>
</organism>
<evidence type="ECO:0000259" key="10">
    <source>
        <dbReference type="Pfam" id="PF07992"/>
    </source>
</evidence>
<feature type="compositionally biased region" description="Basic and acidic residues" evidence="9">
    <location>
        <begin position="111"/>
        <end position="133"/>
    </location>
</feature>
<evidence type="ECO:0000256" key="6">
    <source>
        <dbReference type="ARBA" id="ARBA00023157"/>
    </source>
</evidence>
<dbReference type="PRINTS" id="PR00469">
    <property type="entry name" value="PNDRDTASEII"/>
</dbReference>
<dbReference type="OrthoDB" id="9999821at2759"/>
<dbReference type="PaxDb" id="5061-CADANGAP00000829"/>
<dbReference type="VEuPathDB" id="FungiDB:ASPNIDRAFT2_1117399"/>
<feature type="compositionally biased region" description="Low complexity" evidence="9">
    <location>
        <begin position="134"/>
        <end position="154"/>
    </location>
</feature>
<evidence type="ECO:0000256" key="1">
    <source>
        <dbReference type="ARBA" id="ARBA00009333"/>
    </source>
</evidence>
<keyword evidence="7 8" id="KW-0676">Redox-active center</keyword>
<feature type="region of interest" description="Disordered" evidence="9">
    <location>
        <begin position="1"/>
        <end position="451"/>
    </location>
</feature>
<evidence type="ECO:0000256" key="2">
    <source>
        <dbReference type="ARBA" id="ARBA00022630"/>
    </source>
</evidence>
<evidence type="ECO:0000256" key="8">
    <source>
        <dbReference type="RuleBase" id="RU003881"/>
    </source>
</evidence>
<dbReference type="InterPro" id="IPR005982">
    <property type="entry name" value="Thioredox_Rdtase"/>
</dbReference>
<comment type="cofactor">
    <cofactor evidence="8">
        <name>FAD</name>
        <dbReference type="ChEBI" id="CHEBI:57692"/>
    </cofactor>
    <text evidence="8">Binds 1 FAD per subunit.</text>
</comment>
<feature type="compositionally biased region" description="Pro residues" evidence="9">
    <location>
        <begin position="1144"/>
        <end position="1153"/>
    </location>
</feature>
<feature type="compositionally biased region" description="Polar residues" evidence="9">
    <location>
        <begin position="16"/>
        <end position="25"/>
    </location>
</feature>
<keyword evidence="3 8" id="KW-0274">FAD</keyword>
<feature type="compositionally biased region" description="Acidic residues" evidence="9">
    <location>
        <begin position="1319"/>
        <end position="1339"/>
    </location>
</feature>
<comment type="similarity">
    <text evidence="1">Belongs to the class-II pyridine nucleotide-disulfide oxidoreductase family.</text>
</comment>
<dbReference type="GO" id="GO:0005737">
    <property type="term" value="C:cytoplasm"/>
    <property type="evidence" value="ECO:0007669"/>
    <property type="project" value="InterPro"/>
</dbReference>
<dbReference type="EMBL" id="BCMY01000001">
    <property type="protein sequence ID" value="GAQ34168.1"/>
    <property type="molecule type" value="Genomic_DNA"/>
</dbReference>
<feature type="region of interest" description="Disordered" evidence="9">
    <location>
        <begin position="1137"/>
        <end position="1242"/>
    </location>
</feature>